<dbReference type="PATRIC" id="fig|1114963.3.peg.397"/>
<name>A0A0J7Y8L1_9SPHN</name>
<reference evidence="1 2" key="1">
    <citation type="journal article" date="2015" name="G3 (Bethesda)">
        <title>Insights into Ongoing Evolution of the Hexachlorocyclohexane Catabolic Pathway from Comparative Genomics of Ten Sphingomonadaceae Strains.</title>
        <authorList>
            <person name="Pearce S.L."/>
            <person name="Oakeshott J.G."/>
            <person name="Pandey G."/>
        </authorList>
    </citation>
    <scope>NUCLEOTIDE SEQUENCE [LARGE SCALE GENOMIC DNA]</scope>
    <source>
        <strain evidence="1 2">LL02</strain>
    </source>
</reference>
<evidence type="ECO:0000313" key="1">
    <source>
        <dbReference type="EMBL" id="KMS59952.1"/>
    </source>
</evidence>
<dbReference type="EMBL" id="JACU01000002">
    <property type="protein sequence ID" value="KMS59952.1"/>
    <property type="molecule type" value="Genomic_DNA"/>
</dbReference>
<dbReference type="Proteomes" id="UP000052268">
    <property type="component" value="Unassembled WGS sequence"/>
</dbReference>
<gene>
    <name evidence="1" type="ORF">V474_07505</name>
</gene>
<accession>A0A0J7Y8L1</accession>
<protein>
    <submittedName>
        <fullName evidence="1">Uncharacterized protein</fullName>
    </submittedName>
</protein>
<sequence length="49" mass="5511">MFSFLSPVAVRFAFRSDVVVAERHMPVFAEKKPAFARADAPVEEMKRAA</sequence>
<comment type="caution">
    <text evidence="1">The sequence shown here is derived from an EMBL/GenBank/DDBJ whole genome shotgun (WGS) entry which is preliminary data.</text>
</comment>
<evidence type="ECO:0000313" key="2">
    <source>
        <dbReference type="Proteomes" id="UP000052268"/>
    </source>
</evidence>
<organism evidence="1 2">
    <name type="scientific">Novosphingobium barchaimii LL02</name>
    <dbReference type="NCBI Taxonomy" id="1114963"/>
    <lineage>
        <taxon>Bacteria</taxon>
        <taxon>Pseudomonadati</taxon>
        <taxon>Pseudomonadota</taxon>
        <taxon>Alphaproteobacteria</taxon>
        <taxon>Sphingomonadales</taxon>
        <taxon>Sphingomonadaceae</taxon>
        <taxon>Novosphingobium</taxon>
    </lineage>
</organism>
<dbReference type="RefSeq" id="WP_169794983.1">
    <property type="nucleotide sequence ID" value="NZ_KQ130452.1"/>
</dbReference>
<dbReference type="AlphaFoldDB" id="A0A0J7Y8L1"/>
<proteinExistence type="predicted"/>
<keyword evidence="2" id="KW-1185">Reference proteome</keyword>